<organism evidence="1 2">
    <name type="scientific">Dactylosporangium cerinum</name>
    <dbReference type="NCBI Taxonomy" id="1434730"/>
    <lineage>
        <taxon>Bacteria</taxon>
        <taxon>Bacillati</taxon>
        <taxon>Actinomycetota</taxon>
        <taxon>Actinomycetes</taxon>
        <taxon>Micromonosporales</taxon>
        <taxon>Micromonosporaceae</taxon>
        <taxon>Dactylosporangium</taxon>
    </lineage>
</organism>
<sequence length="169" mass="18593">MNWWELTVGALVGLLLAEWLEVCPWLAARIIPPAVHLWTADEAQREVYAEEWQALIDERPGKLLKLVSALVLLGGGVLRAGGSGLRRGFAVIGRVVWSDRTETILARFFVTCAVASVCTSIFKLASGIAHDPGDQAVEVGQMIFAGSMASTLIRQFLRRRRESPNEPPR</sequence>
<dbReference type="EMBL" id="JBHSIU010000028">
    <property type="protein sequence ID" value="MFC5000808.1"/>
    <property type="molecule type" value="Genomic_DNA"/>
</dbReference>
<proteinExistence type="predicted"/>
<evidence type="ECO:0000313" key="2">
    <source>
        <dbReference type="Proteomes" id="UP001595912"/>
    </source>
</evidence>
<name>A0ABV9VWW1_9ACTN</name>
<dbReference type="Proteomes" id="UP001595912">
    <property type="component" value="Unassembled WGS sequence"/>
</dbReference>
<evidence type="ECO:0000313" key="1">
    <source>
        <dbReference type="EMBL" id="MFC5000808.1"/>
    </source>
</evidence>
<evidence type="ECO:0008006" key="3">
    <source>
        <dbReference type="Google" id="ProtNLM"/>
    </source>
</evidence>
<dbReference type="RefSeq" id="WP_380117340.1">
    <property type="nucleotide sequence ID" value="NZ_JBHSIU010000028.1"/>
</dbReference>
<keyword evidence="2" id="KW-1185">Reference proteome</keyword>
<gene>
    <name evidence="1" type="ORF">ACFPIJ_23580</name>
</gene>
<reference evidence="2" key="1">
    <citation type="journal article" date="2019" name="Int. J. Syst. Evol. Microbiol.">
        <title>The Global Catalogue of Microorganisms (GCM) 10K type strain sequencing project: providing services to taxonomists for standard genome sequencing and annotation.</title>
        <authorList>
            <consortium name="The Broad Institute Genomics Platform"/>
            <consortium name="The Broad Institute Genome Sequencing Center for Infectious Disease"/>
            <person name="Wu L."/>
            <person name="Ma J."/>
        </authorList>
    </citation>
    <scope>NUCLEOTIDE SEQUENCE [LARGE SCALE GENOMIC DNA]</scope>
    <source>
        <strain evidence="2">CGMCC 4.7152</strain>
    </source>
</reference>
<accession>A0ABV9VWW1</accession>
<protein>
    <recommendedName>
        <fullName evidence="3">Integral membrane protein</fullName>
    </recommendedName>
</protein>
<comment type="caution">
    <text evidence="1">The sequence shown here is derived from an EMBL/GenBank/DDBJ whole genome shotgun (WGS) entry which is preliminary data.</text>
</comment>